<proteinExistence type="predicted"/>
<evidence type="ECO:0000256" key="1">
    <source>
        <dbReference type="SAM" id="Coils"/>
    </source>
</evidence>
<accession>A0A8T0R1K6</accession>
<dbReference type="EMBL" id="CM029048">
    <property type="protein sequence ID" value="KAG2579441.1"/>
    <property type="molecule type" value="Genomic_DNA"/>
</dbReference>
<dbReference type="AlphaFoldDB" id="A0A8T0R1K6"/>
<keyword evidence="4" id="KW-1185">Reference proteome</keyword>
<evidence type="ECO:0000256" key="2">
    <source>
        <dbReference type="SAM" id="MobiDB-lite"/>
    </source>
</evidence>
<reference evidence="3" key="1">
    <citation type="submission" date="2020-05" db="EMBL/GenBank/DDBJ databases">
        <title>WGS assembly of Panicum virgatum.</title>
        <authorList>
            <person name="Lovell J.T."/>
            <person name="Jenkins J."/>
            <person name="Shu S."/>
            <person name="Juenger T.E."/>
            <person name="Schmutz J."/>
        </authorList>
    </citation>
    <scope>NUCLEOTIDE SEQUENCE</scope>
    <source>
        <strain evidence="3">AP13</strain>
    </source>
</reference>
<organism evidence="3 4">
    <name type="scientific">Panicum virgatum</name>
    <name type="common">Blackwell switchgrass</name>
    <dbReference type="NCBI Taxonomy" id="38727"/>
    <lineage>
        <taxon>Eukaryota</taxon>
        <taxon>Viridiplantae</taxon>
        <taxon>Streptophyta</taxon>
        <taxon>Embryophyta</taxon>
        <taxon>Tracheophyta</taxon>
        <taxon>Spermatophyta</taxon>
        <taxon>Magnoliopsida</taxon>
        <taxon>Liliopsida</taxon>
        <taxon>Poales</taxon>
        <taxon>Poaceae</taxon>
        <taxon>PACMAD clade</taxon>
        <taxon>Panicoideae</taxon>
        <taxon>Panicodae</taxon>
        <taxon>Paniceae</taxon>
        <taxon>Panicinae</taxon>
        <taxon>Panicum</taxon>
        <taxon>Panicum sect. Hiantes</taxon>
    </lineage>
</organism>
<protein>
    <submittedName>
        <fullName evidence="3">Uncharacterized protein</fullName>
    </submittedName>
</protein>
<feature type="coiled-coil region" evidence="1">
    <location>
        <begin position="242"/>
        <end position="276"/>
    </location>
</feature>
<gene>
    <name evidence="3" type="ORF">PVAP13_6NG288250</name>
</gene>
<feature type="compositionally biased region" description="Basic and acidic residues" evidence="2">
    <location>
        <begin position="187"/>
        <end position="207"/>
    </location>
</feature>
<dbReference type="Pfam" id="PF14223">
    <property type="entry name" value="Retrotran_gag_2"/>
    <property type="match status" value="1"/>
</dbReference>
<feature type="region of interest" description="Disordered" evidence="2">
    <location>
        <begin position="185"/>
        <end position="215"/>
    </location>
</feature>
<sequence length="474" mass="53781">MQMHLYGLNPHLWTIVCVGVPQLGEGEVVTPEHEHDLFCNAQAVRVIKSSLCTMEYNKIWETLQMSHEGNDEVKEGKMNLLQEELEAFVMKKDETLKQMHDRLTLLVTEIKTIGSKDWDDFKVTKKMLRAYAPKNPMLATYIRGKESYRKIKPINLLNELQFHEMNALHVAKSIGQDEVKTIALKAEPSKTVETSEKPPKQKKKVESSDGDSTDEEISMMIEKLATDLSLANNSNVRMSKDHALANDSLANLKNAHSELQERHSHLEDIYKNLEVNYSTLWERTKSNSKATLDSNASTSKGCLKCHNHDINACVTNLPKLEEAIKAEDAQIYNDFESHPAYNMAQRFPSIHDLLDHTRGNNANGSKIVNGKSIPLWKKGPNLGDLMNMAHRDTKTSVDQDKNKVENTTKVNTSNKNVSPPISRNYTIDYTVVIQNGKMVVKYIGAHTRKLRSVWVPKMAYTNLQGPKLVWVHKP</sequence>
<name>A0A8T0R1K6_PANVG</name>
<evidence type="ECO:0000313" key="4">
    <source>
        <dbReference type="Proteomes" id="UP000823388"/>
    </source>
</evidence>
<comment type="caution">
    <text evidence="3">The sequence shown here is derived from an EMBL/GenBank/DDBJ whole genome shotgun (WGS) entry which is preliminary data.</text>
</comment>
<dbReference type="Proteomes" id="UP000823388">
    <property type="component" value="Chromosome 6N"/>
</dbReference>
<keyword evidence="1" id="KW-0175">Coiled coil</keyword>
<evidence type="ECO:0000313" key="3">
    <source>
        <dbReference type="EMBL" id="KAG2579441.1"/>
    </source>
</evidence>